<dbReference type="PATRIC" id="fig|194439.7.peg.1298"/>
<dbReference type="PROSITE" id="PS00630">
    <property type="entry name" value="IMP_2"/>
    <property type="match status" value="1"/>
</dbReference>
<evidence type="ECO:0000256" key="3">
    <source>
        <dbReference type="ARBA" id="ARBA00009759"/>
    </source>
</evidence>
<evidence type="ECO:0000256" key="2">
    <source>
        <dbReference type="ARBA" id="ARBA00004970"/>
    </source>
</evidence>
<dbReference type="EMBL" id="AE006470">
    <property type="protein sequence ID" value="AAM72658.1"/>
    <property type="molecule type" value="Genomic_DNA"/>
</dbReference>
<dbReference type="GO" id="GO:0008934">
    <property type="term" value="F:inositol monophosphate 1-phosphatase activity"/>
    <property type="evidence" value="ECO:0007669"/>
    <property type="project" value="TreeGrafter"/>
</dbReference>
<evidence type="ECO:0000256" key="11">
    <source>
        <dbReference type="NCBIfam" id="TIGR02067"/>
    </source>
</evidence>
<feature type="binding site" evidence="12">
    <location>
        <position position="84"/>
    </location>
    <ligand>
        <name>Mg(2+)</name>
        <dbReference type="ChEBI" id="CHEBI:18420"/>
        <label>1</label>
        <note>catalytic</note>
    </ligand>
</feature>
<reference evidence="13 14" key="1">
    <citation type="journal article" date="2002" name="Proc. Natl. Acad. Sci. U.S.A.">
        <title>The complete genome sequence of Chlorobium tepidum TLS, a photosynthetic, anaerobic, green-sulfur bacterium.</title>
        <authorList>
            <person name="Eisen J.A."/>
            <person name="Nelson K.E."/>
            <person name="Paulsen I.T."/>
            <person name="Heidelberg J.F."/>
            <person name="Wu M."/>
            <person name="Dodson R.J."/>
            <person name="Deboy R."/>
            <person name="Gwinn M.L."/>
            <person name="Nelson W.C."/>
            <person name="Haft D.H."/>
            <person name="Hickey E.K."/>
            <person name="Peterson J.D."/>
            <person name="Durkin A.S."/>
            <person name="Kolonay J.L."/>
            <person name="Yang F."/>
            <person name="Holt I."/>
            <person name="Umayam L.A."/>
            <person name="Mason T."/>
            <person name="Brenner M."/>
            <person name="Shea T.P."/>
            <person name="Parksey D."/>
            <person name="Nierman W.C."/>
            <person name="Feldblyum T.V."/>
            <person name="Hansen C.L."/>
            <person name="Craven M.B."/>
            <person name="Radune D."/>
            <person name="Vamathevan J."/>
            <person name="Khouri H."/>
            <person name="White O."/>
            <person name="Gruber T.M."/>
            <person name="Ketchum K.A."/>
            <person name="Venter J.C."/>
            <person name="Tettelin H."/>
            <person name="Bryant D.A."/>
            <person name="Fraser C.M."/>
        </authorList>
    </citation>
    <scope>NUCLEOTIDE SEQUENCE [LARGE SCALE GENOMIC DNA]</scope>
    <source>
        <strain evidence="14">ATCC 49652 / DSM 12025 / NBRC 103806 / TLS</strain>
    </source>
</reference>
<dbReference type="SUPFAM" id="SSF56655">
    <property type="entry name" value="Carbohydrate phosphatase"/>
    <property type="match status" value="1"/>
</dbReference>
<keyword evidence="7 13" id="KW-0378">Hydrolase</keyword>
<evidence type="ECO:0000256" key="4">
    <source>
        <dbReference type="ARBA" id="ARBA00013085"/>
    </source>
</evidence>
<dbReference type="InterPro" id="IPR020583">
    <property type="entry name" value="Inositol_monoP_metal-BS"/>
</dbReference>
<dbReference type="CDD" id="cd01641">
    <property type="entry name" value="Bacterial_IMPase_like_1"/>
    <property type="match status" value="1"/>
</dbReference>
<accession>Q8KCJ1</accession>
<dbReference type="Proteomes" id="UP000001007">
    <property type="component" value="Chromosome"/>
</dbReference>
<keyword evidence="6 12" id="KW-0479">Metal-binding</keyword>
<organism evidence="13 14">
    <name type="scientific">Chlorobaculum tepidum (strain ATCC 49652 / DSM 12025 / NBRC 103806 / TLS)</name>
    <name type="common">Chlorobium tepidum</name>
    <dbReference type="NCBI Taxonomy" id="194439"/>
    <lineage>
        <taxon>Bacteria</taxon>
        <taxon>Pseudomonadati</taxon>
        <taxon>Chlorobiota</taxon>
        <taxon>Chlorobiia</taxon>
        <taxon>Chlorobiales</taxon>
        <taxon>Chlorobiaceae</taxon>
        <taxon>Chlorobaculum</taxon>
    </lineage>
</organism>
<dbReference type="STRING" id="194439.CT1430"/>
<dbReference type="InterPro" id="IPR000760">
    <property type="entry name" value="Inositol_monophosphatase-like"/>
</dbReference>
<evidence type="ECO:0000256" key="9">
    <source>
        <dbReference type="ARBA" id="ARBA00023102"/>
    </source>
</evidence>
<dbReference type="FunFam" id="3.30.540.10:FF:000003">
    <property type="entry name" value="Inositol-1-monophosphatase"/>
    <property type="match status" value="1"/>
</dbReference>
<name>Q8KCJ1_CHLTE</name>
<protein>
    <recommendedName>
        <fullName evidence="4 11">Histidinol-phosphatase</fullName>
        <ecNumber evidence="4 11">3.1.3.15</ecNumber>
    </recommendedName>
</protein>
<comment type="pathway">
    <text evidence="2">Amino-acid biosynthesis; L-histidine biosynthesis; L-histidine from 5-phospho-alpha-D-ribose 1-diphosphate: step 8/9.</text>
</comment>
<keyword evidence="5" id="KW-0028">Amino-acid biosynthesis</keyword>
<dbReference type="GO" id="GO:0004401">
    <property type="term" value="F:histidinol-phosphatase activity"/>
    <property type="evidence" value="ECO:0007669"/>
    <property type="project" value="UniProtKB-UniRule"/>
</dbReference>
<evidence type="ECO:0000256" key="6">
    <source>
        <dbReference type="ARBA" id="ARBA00022723"/>
    </source>
</evidence>
<comment type="cofactor">
    <cofactor evidence="1 12">
        <name>Mg(2+)</name>
        <dbReference type="ChEBI" id="CHEBI:18420"/>
    </cofactor>
</comment>
<dbReference type="PROSITE" id="PS00629">
    <property type="entry name" value="IMP_1"/>
    <property type="match status" value="1"/>
</dbReference>
<dbReference type="InterPro" id="IPR011809">
    <property type="entry name" value="His_9_proposed"/>
</dbReference>
<dbReference type="InterPro" id="IPR020550">
    <property type="entry name" value="Inositol_monophosphatase_CS"/>
</dbReference>
<evidence type="ECO:0000256" key="7">
    <source>
        <dbReference type="ARBA" id="ARBA00022801"/>
    </source>
</evidence>
<evidence type="ECO:0000256" key="10">
    <source>
        <dbReference type="ARBA" id="ARBA00049158"/>
    </source>
</evidence>
<comment type="similarity">
    <text evidence="3">Belongs to the inositol monophosphatase superfamily.</text>
</comment>
<evidence type="ECO:0000313" key="14">
    <source>
        <dbReference type="Proteomes" id="UP000001007"/>
    </source>
</evidence>
<proteinExistence type="inferred from homology"/>
<dbReference type="OrthoDB" id="9772456at2"/>
<feature type="binding site" evidence="12">
    <location>
        <position position="87"/>
    </location>
    <ligand>
        <name>Mg(2+)</name>
        <dbReference type="ChEBI" id="CHEBI:18420"/>
        <label>1</label>
        <note>catalytic</note>
    </ligand>
</feature>
<feature type="binding site" evidence="12">
    <location>
        <position position="86"/>
    </location>
    <ligand>
        <name>Mg(2+)</name>
        <dbReference type="ChEBI" id="CHEBI:18420"/>
        <label>1</label>
        <note>catalytic</note>
    </ligand>
</feature>
<dbReference type="GO" id="GO:0000105">
    <property type="term" value="P:L-histidine biosynthetic process"/>
    <property type="evidence" value="ECO:0007669"/>
    <property type="project" value="UniProtKB-UniRule"/>
</dbReference>
<evidence type="ECO:0000256" key="8">
    <source>
        <dbReference type="ARBA" id="ARBA00022842"/>
    </source>
</evidence>
<evidence type="ECO:0000256" key="12">
    <source>
        <dbReference type="PIRSR" id="PIRSR600760-2"/>
    </source>
</evidence>
<keyword evidence="9" id="KW-0368">Histidine biosynthesis</keyword>
<keyword evidence="14" id="KW-1185">Reference proteome</keyword>
<dbReference type="NCBIfam" id="TIGR02067">
    <property type="entry name" value="his_9_HisN"/>
    <property type="match status" value="1"/>
</dbReference>
<evidence type="ECO:0000256" key="5">
    <source>
        <dbReference type="ARBA" id="ARBA00022605"/>
    </source>
</evidence>
<evidence type="ECO:0000313" key="13">
    <source>
        <dbReference type="EMBL" id="AAM72658.1"/>
    </source>
</evidence>
<dbReference type="PRINTS" id="PR00377">
    <property type="entry name" value="IMPHPHTASES"/>
</dbReference>
<dbReference type="UniPathway" id="UPA00031">
    <property type="reaction ID" value="UER00013"/>
</dbReference>
<dbReference type="eggNOG" id="COG0483">
    <property type="taxonomic scope" value="Bacteria"/>
</dbReference>
<dbReference type="EC" id="3.1.3.15" evidence="4 11"/>
<dbReference type="HOGENOM" id="CLU_044118_4_0_10"/>
<dbReference type="PANTHER" id="PTHR20854:SF4">
    <property type="entry name" value="INOSITOL-1-MONOPHOSPHATASE-RELATED"/>
    <property type="match status" value="1"/>
</dbReference>
<dbReference type="GO" id="GO:0007165">
    <property type="term" value="P:signal transduction"/>
    <property type="evidence" value="ECO:0007669"/>
    <property type="project" value="TreeGrafter"/>
</dbReference>
<comment type="catalytic activity">
    <reaction evidence="10">
        <text>L-histidinol phosphate + H2O = L-histidinol + phosphate</text>
        <dbReference type="Rhea" id="RHEA:14465"/>
        <dbReference type="ChEBI" id="CHEBI:15377"/>
        <dbReference type="ChEBI" id="CHEBI:43474"/>
        <dbReference type="ChEBI" id="CHEBI:57699"/>
        <dbReference type="ChEBI" id="CHEBI:57980"/>
        <dbReference type="EC" id="3.1.3.15"/>
    </reaction>
</comment>
<dbReference type="AlphaFoldDB" id="Q8KCJ1"/>
<evidence type="ECO:0000256" key="1">
    <source>
        <dbReference type="ARBA" id="ARBA00001946"/>
    </source>
</evidence>
<feature type="binding site" evidence="12">
    <location>
        <position position="209"/>
    </location>
    <ligand>
        <name>Mg(2+)</name>
        <dbReference type="ChEBI" id="CHEBI:18420"/>
        <label>1</label>
        <note>catalytic</note>
    </ligand>
</feature>
<dbReference type="KEGG" id="cte:CT1430"/>
<gene>
    <name evidence="13" type="primary">imp</name>
    <name evidence="13" type="ordered locus">CT1430</name>
</gene>
<dbReference type="Gene3D" id="3.40.190.80">
    <property type="match status" value="1"/>
</dbReference>
<sequence length="261" mass="28114">MPMTPDLQLALELAEKAGKLTLDYFGRRSLQVFSKRDDTPVTEADRKAEELIRQGISAKFPGDGLFGEEFNERPSGNGRRWIIDPIDGTRSFIHGVPLYGVMIALEVDGVLRLGVINFPALGELYHAEIGAGAFMNGSSVQVSAIAETAAATVVFTEKEYLLDPPSTHPVDLLRSSAGLVRGWGDCYGHMLVASGRAEVAVDKIMSPWDCAAVIPIVTEAGGCCFDYRGRRSIIDGEGLVSANRSMGEALIEAIGKGERAR</sequence>
<dbReference type="GO" id="GO:0046854">
    <property type="term" value="P:phosphatidylinositol phosphate biosynthetic process"/>
    <property type="evidence" value="ECO:0007669"/>
    <property type="project" value="InterPro"/>
</dbReference>
<dbReference type="EnsemblBacteria" id="AAM72658">
    <property type="protein sequence ID" value="AAM72658"/>
    <property type="gene ID" value="CT1430"/>
</dbReference>
<feature type="binding site" evidence="12">
    <location>
        <position position="68"/>
    </location>
    <ligand>
        <name>Mg(2+)</name>
        <dbReference type="ChEBI" id="CHEBI:18420"/>
        <label>1</label>
        <note>catalytic</note>
    </ligand>
</feature>
<dbReference type="Pfam" id="PF00459">
    <property type="entry name" value="Inositol_P"/>
    <property type="match status" value="1"/>
</dbReference>
<dbReference type="PANTHER" id="PTHR20854">
    <property type="entry name" value="INOSITOL MONOPHOSPHATASE"/>
    <property type="match status" value="1"/>
</dbReference>
<dbReference type="GO" id="GO:0046872">
    <property type="term" value="F:metal ion binding"/>
    <property type="evidence" value="ECO:0007669"/>
    <property type="project" value="UniProtKB-KW"/>
</dbReference>
<keyword evidence="8 12" id="KW-0460">Magnesium</keyword>
<dbReference type="Gene3D" id="3.30.540.10">
    <property type="entry name" value="Fructose-1,6-Bisphosphatase, subunit A, domain 1"/>
    <property type="match status" value="1"/>
</dbReference>
<dbReference type="GO" id="GO:0006020">
    <property type="term" value="P:inositol metabolic process"/>
    <property type="evidence" value="ECO:0007669"/>
    <property type="project" value="TreeGrafter"/>
</dbReference>